<dbReference type="RefSeq" id="WP_323277548.1">
    <property type="nucleotide sequence ID" value="NZ_JAYGGQ010000001.1"/>
</dbReference>
<keyword evidence="2" id="KW-1185">Reference proteome</keyword>
<proteinExistence type="predicted"/>
<reference evidence="1 2" key="1">
    <citation type="submission" date="2023-12" db="EMBL/GenBank/DDBJ databases">
        <title>Sinomonas terricola sp. nov, isolated from litchi orchard soil in Guangdong, PR China.</title>
        <authorList>
            <person name="Jiaxin W."/>
            <person name="Yang Z."/>
            <person name="Honghui Z."/>
        </authorList>
    </citation>
    <scope>NUCLEOTIDE SEQUENCE [LARGE SCALE GENOMIC DNA]</scope>
    <source>
        <strain evidence="1 2">JGH33</strain>
    </source>
</reference>
<organism evidence="1 2">
    <name type="scientific">Sinomonas terricola</name>
    <dbReference type="NCBI Taxonomy" id="3110330"/>
    <lineage>
        <taxon>Bacteria</taxon>
        <taxon>Bacillati</taxon>
        <taxon>Actinomycetota</taxon>
        <taxon>Actinomycetes</taxon>
        <taxon>Micrococcales</taxon>
        <taxon>Micrococcaceae</taxon>
        <taxon>Sinomonas</taxon>
    </lineage>
</organism>
<sequence>MSRRDRERGAGTILALGLVLVVLVVCGAAVLVSQGLAAAARSARVADLAALAAADAERGLVPGGTCPRAIAVARLNGAALVSCEVESPGRIVRVIVTIPAPAGLGVAEGRARAGSPP</sequence>
<dbReference type="Proteomes" id="UP001304769">
    <property type="component" value="Unassembled WGS sequence"/>
</dbReference>
<dbReference type="InterPro" id="IPR021202">
    <property type="entry name" value="Rv3654c-like"/>
</dbReference>
<dbReference type="NCBIfam" id="TIGR03816">
    <property type="entry name" value="tadE_like_DECH"/>
    <property type="match status" value="1"/>
</dbReference>
<protein>
    <submittedName>
        <fullName evidence="1">Rv3654c family TadE-like protein</fullName>
    </submittedName>
</protein>
<name>A0ABU5T2B1_9MICC</name>
<dbReference type="EMBL" id="JAYGGQ010000001">
    <property type="protein sequence ID" value="MEA5453795.1"/>
    <property type="molecule type" value="Genomic_DNA"/>
</dbReference>
<accession>A0ABU5T2B1</accession>
<comment type="caution">
    <text evidence="1">The sequence shown here is derived from an EMBL/GenBank/DDBJ whole genome shotgun (WGS) entry which is preliminary data.</text>
</comment>
<gene>
    <name evidence="1" type="ORF">SPF06_03580</name>
</gene>
<evidence type="ECO:0000313" key="2">
    <source>
        <dbReference type="Proteomes" id="UP001304769"/>
    </source>
</evidence>
<evidence type="ECO:0000313" key="1">
    <source>
        <dbReference type="EMBL" id="MEA5453795.1"/>
    </source>
</evidence>